<feature type="transmembrane region" description="Helical" evidence="1">
    <location>
        <begin position="81"/>
        <end position="102"/>
    </location>
</feature>
<proteinExistence type="predicted"/>
<organism evidence="2 3">
    <name type="scientific">Symbiodinium microadriaticum</name>
    <name type="common">Dinoflagellate</name>
    <name type="synonym">Zooxanthella microadriatica</name>
    <dbReference type="NCBI Taxonomy" id="2951"/>
    <lineage>
        <taxon>Eukaryota</taxon>
        <taxon>Sar</taxon>
        <taxon>Alveolata</taxon>
        <taxon>Dinophyceae</taxon>
        <taxon>Suessiales</taxon>
        <taxon>Symbiodiniaceae</taxon>
        <taxon>Symbiodinium</taxon>
    </lineage>
</organism>
<dbReference type="AlphaFoldDB" id="A0A1Q9CPH4"/>
<sequence>MAAQCVRVQQYQQTPAVLLKAKRGCKRAVLGVAALLAGASARLCRDGPTAAAEPRILRRAEVKSDVNYLSLLTKGDLPKRIAIVILLLALARIGFYIPLYGFDVDATEEYFSRQQTTGGLGFVDQLFGGGLGRVSLFSLGSFDCFGAWPEGSQSVGAAGTKAMLRAEEVALPEKLPIKRQRKQFRAQHLLLFFEGPFYADSHYGVRAKLCESVVYVKQG</sequence>
<dbReference type="Proteomes" id="UP000186817">
    <property type="component" value="Unassembled WGS sequence"/>
</dbReference>
<keyword evidence="1" id="KW-1133">Transmembrane helix</keyword>
<protein>
    <submittedName>
        <fullName evidence="2">Uncharacterized protein</fullName>
    </submittedName>
</protein>
<dbReference type="Gene3D" id="1.10.3370.10">
    <property type="entry name" value="SecY subunit domain"/>
    <property type="match status" value="1"/>
</dbReference>
<reference evidence="2 3" key="1">
    <citation type="submission" date="2016-02" db="EMBL/GenBank/DDBJ databases">
        <title>Genome analysis of coral dinoflagellate symbionts highlights evolutionary adaptations to a symbiotic lifestyle.</title>
        <authorList>
            <person name="Aranda M."/>
            <person name="Li Y."/>
            <person name="Liew Y.J."/>
            <person name="Baumgarten S."/>
            <person name="Simakov O."/>
            <person name="Wilson M."/>
            <person name="Piel J."/>
            <person name="Ashoor H."/>
            <person name="Bougouffa S."/>
            <person name="Bajic V.B."/>
            <person name="Ryu T."/>
            <person name="Ravasi T."/>
            <person name="Bayer T."/>
            <person name="Micklem G."/>
            <person name="Kim H."/>
            <person name="Bhak J."/>
            <person name="Lajeunesse T.C."/>
            <person name="Voolstra C.R."/>
        </authorList>
    </citation>
    <scope>NUCLEOTIDE SEQUENCE [LARGE SCALE GENOMIC DNA]</scope>
    <source>
        <strain evidence="2 3">CCMP2467</strain>
    </source>
</reference>
<name>A0A1Q9CPH4_SYMMI</name>
<dbReference type="EMBL" id="LSRX01001015">
    <property type="protein sequence ID" value="OLP84824.1"/>
    <property type="molecule type" value="Genomic_DNA"/>
</dbReference>
<gene>
    <name evidence="2" type="ORF">AK812_SmicGene34261</name>
</gene>
<keyword evidence="3" id="KW-1185">Reference proteome</keyword>
<keyword evidence="1" id="KW-0812">Transmembrane</keyword>
<accession>A0A1Q9CPH4</accession>
<evidence type="ECO:0000256" key="1">
    <source>
        <dbReference type="SAM" id="Phobius"/>
    </source>
</evidence>
<evidence type="ECO:0000313" key="2">
    <source>
        <dbReference type="EMBL" id="OLP84824.1"/>
    </source>
</evidence>
<comment type="caution">
    <text evidence="2">The sequence shown here is derived from an EMBL/GenBank/DDBJ whole genome shotgun (WGS) entry which is preliminary data.</text>
</comment>
<dbReference type="SUPFAM" id="SSF103491">
    <property type="entry name" value="Preprotein translocase SecY subunit"/>
    <property type="match status" value="1"/>
</dbReference>
<keyword evidence="1" id="KW-0472">Membrane</keyword>
<dbReference type="OrthoDB" id="10060552at2759"/>
<dbReference type="InterPro" id="IPR023201">
    <property type="entry name" value="SecY_dom_sf"/>
</dbReference>
<evidence type="ECO:0000313" key="3">
    <source>
        <dbReference type="Proteomes" id="UP000186817"/>
    </source>
</evidence>